<reference evidence="7" key="1">
    <citation type="submission" date="2019-05" db="EMBL/GenBank/DDBJ databases">
        <title>Annotation for the trematode Fasciolopsis buski.</title>
        <authorList>
            <person name="Choi Y.-J."/>
        </authorList>
    </citation>
    <scope>NUCLEOTIDE SEQUENCE</scope>
    <source>
        <strain evidence="7">HT</strain>
        <tissue evidence="7">Whole worm</tissue>
    </source>
</reference>
<dbReference type="OrthoDB" id="431378at2759"/>
<name>A0A8E0S3J7_9TREM</name>
<feature type="region of interest" description="Disordered" evidence="5">
    <location>
        <begin position="646"/>
        <end position="668"/>
    </location>
</feature>
<dbReference type="AlphaFoldDB" id="A0A8E0S3J7"/>
<feature type="compositionally biased region" description="Polar residues" evidence="5">
    <location>
        <begin position="651"/>
        <end position="668"/>
    </location>
</feature>
<dbReference type="Gene3D" id="1.10.418.10">
    <property type="entry name" value="Calponin-like domain"/>
    <property type="match status" value="4"/>
</dbReference>
<dbReference type="GO" id="GO:0051017">
    <property type="term" value="P:actin filament bundle assembly"/>
    <property type="evidence" value="ECO:0007669"/>
    <property type="project" value="InterPro"/>
</dbReference>
<dbReference type="Proteomes" id="UP000728185">
    <property type="component" value="Unassembled WGS sequence"/>
</dbReference>
<dbReference type="Pfam" id="PF00307">
    <property type="entry name" value="CH"/>
    <property type="match status" value="4"/>
</dbReference>
<dbReference type="GO" id="GO:0051639">
    <property type="term" value="P:actin filament network formation"/>
    <property type="evidence" value="ECO:0007669"/>
    <property type="project" value="TreeGrafter"/>
</dbReference>
<dbReference type="FunFam" id="1.10.418.10:FF:000010">
    <property type="entry name" value="Plastin-3 isoform 1"/>
    <property type="match status" value="1"/>
</dbReference>
<evidence type="ECO:0000313" key="7">
    <source>
        <dbReference type="EMBL" id="KAA0200746.1"/>
    </source>
</evidence>
<keyword evidence="4" id="KW-0009">Actin-binding</keyword>
<dbReference type="EMBL" id="LUCM01000317">
    <property type="protein sequence ID" value="KAA0200746.1"/>
    <property type="molecule type" value="Genomic_DNA"/>
</dbReference>
<feature type="domain" description="Calponin-homology (CH)" evidence="6">
    <location>
        <begin position="511"/>
        <end position="622"/>
    </location>
</feature>
<dbReference type="FunFam" id="1.10.418.10:FF:000042">
    <property type="entry name" value="Fimbrin, putative"/>
    <property type="match status" value="1"/>
</dbReference>
<dbReference type="FunFam" id="1.10.418.10:FF:000016">
    <property type="entry name" value="Probable fimbrin"/>
    <property type="match status" value="1"/>
</dbReference>
<feature type="domain" description="Calponin-homology (CH)" evidence="6">
    <location>
        <begin position="249"/>
        <end position="358"/>
    </location>
</feature>
<dbReference type="PROSITE" id="PS00019">
    <property type="entry name" value="ACTININ_1"/>
    <property type="match status" value="1"/>
</dbReference>
<keyword evidence="3" id="KW-0106">Calcium</keyword>
<dbReference type="CDD" id="cd21301">
    <property type="entry name" value="CH_PLS_rpt4"/>
    <property type="match status" value="1"/>
</dbReference>
<evidence type="ECO:0000259" key="6">
    <source>
        <dbReference type="PROSITE" id="PS50021"/>
    </source>
</evidence>
<dbReference type="CDD" id="cd21298">
    <property type="entry name" value="CH_PLS_rpt3"/>
    <property type="match status" value="1"/>
</dbReference>
<protein>
    <submittedName>
        <fullName evidence="7">Plastin-3</fullName>
    </submittedName>
</protein>
<evidence type="ECO:0000256" key="2">
    <source>
        <dbReference type="ARBA" id="ARBA00022737"/>
    </source>
</evidence>
<evidence type="ECO:0000256" key="1">
    <source>
        <dbReference type="ARBA" id="ARBA00022723"/>
    </source>
</evidence>
<keyword evidence="1" id="KW-0479">Metal-binding</keyword>
<evidence type="ECO:0000313" key="8">
    <source>
        <dbReference type="Proteomes" id="UP000728185"/>
    </source>
</evidence>
<organism evidence="7 8">
    <name type="scientific">Fasciolopsis buskii</name>
    <dbReference type="NCBI Taxonomy" id="27845"/>
    <lineage>
        <taxon>Eukaryota</taxon>
        <taxon>Metazoa</taxon>
        <taxon>Spiralia</taxon>
        <taxon>Lophotrochozoa</taxon>
        <taxon>Platyhelminthes</taxon>
        <taxon>Trematoda</taxon>
        <taxon>Digenea</taxon>
        <taxon>Plagiorchiida</taxon>
        <taxon>Echinostomata</taxon>
        <taxon>Echinostomatoidea</taxon>
        <taxon>Fasciolidae</taxon>
        <taxon>Fasciolopsis</taxon>
    </lineage>
</organism>
<accession>A0A8E0S3J7</accession>
<feature type="region of interest" description="Disordered" evidence="5">
    <location>
        <begin position="721"/>
        <end position="745"/>
    </location>
</feature>
<proteinExistence type="predicted"/>
<dbReference type="InterPro" id="IPR001589">
    <property type="entry name" value="Actinin_actin-bd_CS"/>
</dbReference>
<feature type="compositionally biased region" description="Polar residues" evidence="5">
    <location>
        <begin position="721"/>
        <end position="731"/>
    </location>
</feature>
<dbReference type="GO" id="GO:0032432">
    <property type="term" value="C:actin filament bundle"/>
    <property type="evidence" value="ECO:0007669"/>
    <property type="project" value="TreeGrafter"/>
</dbReference>
<dbReference type="GO" id="GO:0005737">
    <property type="term" value="C:cytoplasm"/>
    <property type="evidence" value="ECO:0007669"/>
    <property type="project" value="TreeGrafter"/>
</dbReference>
<dbReference type="GO" id="GO:0005884">
    <property type="term" value="C:actin filament"/>
    <property type="evidence" value="ECO:0007669"/>
    <property type="project" value="TreeGrafter"/>
</dbReference>
<evidence type="ECO:0000256" key="3">
    <source>
        <dbReference type="ARBA" id="ARBA00022837"/>
    </source>
</evidence>
<comment type="caution">
    <text evidence="7">The sequence shown here is derived from an EMBL/GenBank/DDBJ whole genome shotgun (WGS) entry which is preliminary data.</text>
</comment>
<feature type="region of interest" description="Disordered" evidence="5">
    <location>
        <begin position="874"/>
        <end position="897"/>
    </location>
</feature>
<feature type="compositionally biased region" description="Polar residues" evidence="5">
    <location>
        <begin position="783"/>
        <end position="799"/>
    </location>
</feature>
<dbReference type="SMART" id="SM00033">
    <property type="entry name" value="CH"/>
    <property type="match status" value="4"/>
</dbReference>
<dbReference type="PANTHER" id="PTHR19961:SF18">
    <property type="entry name" value="FI19014P1"/>
    <property type="match status" value="1"/>
</dbReference>
<gene>
    <name evidence="7" type="ORF">FBUS_01407</name>
</gene>
<feature type="domain" description="Calponin-homology (CH)" evidence="6">
    <location>
        <begin position="376"/>
        <end position="486"/>
    </location>
</feature>
<dbReference type="SUPFAM" id="SSF47576">
    <property type="entry name" value="Calponin-homology domain, CH-domain"/>
    <property type="match status" value="1"/>
</dbReference>
<feature type="region of interest" description="Disordered" evidence="5">
    <location>
        <begin position="835"/>
        <end position="855"/>
    </location>
</feature>
<dbReference type="InterPro" id="IPR001715">
    <property type="entry name" value="CH_dom"/>
</dbReference>
<dbReference type="PANTHER" id="PTHR19961">
    <property type="entry name" value="FIMBRIN/PLASTIN"/>
    <property type="match status" value="1"/>
</dbReference>
<dbReference type="GO" id="GO:0046872">
    <property type="term" value="F:metal ion binding"/>
    <property type="evidence" value="ECO:0007669"/>
    <property type="project" value="UniProtKB-KW"/>
</dbReference>
<keyword evidence="2" id="KW-0677">Repeat</keyword>
<dbReference type="InterPro" id="IPR036872">
    <property type="entry name" value="CH_dom_sf"/>
</dbReference>
<dbReference type="GO" id="GO:0051015">
    <property type="term" value="F:actin filament binding"/>
    <property type="evidence" value="ECO:0007669"/>
    <property type="project" value="InterPro"/>
</dbReference>
<sequence length="897" mass="101189">MDQRQELYDSHYSGRLEKKNLLPALHQLDLRVSEDELNAAIKAAEIKDEVTLFSLTDFKRIYQELCKHDPRLTTIENVSTKSHLFQYGSSSDSVVDDTLHSISEDEQVAFSSWMERNLKDDPDCEQYFPFHNDGGDLYKKCSDGILLCKIINCSSPGTIDQRAMNINRTLTTFQMHENITLALNSARAIGCNVVNIGAGDILNGTKHLLLGLLWQIIKIGLLKQINVVAHAELATLLDGEETISDFAKLSPEDILIRWVNYHLQGTESDTRMHNFTMDIRNCEVYAYLVEKIAPPEKKQFMHSARAILDAVDLVQRAEMVLQNAEQLDCRVFVRPQDIVSGSQRLNLAFLANLFHGYPALDKPPHVEEKVAEMEETREEKTYRNWINSMGITPTVNYLYNDLTDGIVLLRLFDVIKRDTVDWTQVHSELGPATAKANFQKLENCNHAILLGRKSGFSLVGVAGADLSEGKRVMTLSLLWQLMRAYTLSLLSRLTQVQTKDLGEKTVKPLSLIAEDEIVSWANERLQQAGKSSRISTVHGFSDQNLVTGVTIIDLIDAIRPGLVDYNIVLPGRSKQEQLANAQYAIPLARKIGASVYAVPEDIVELKAKMIMTIFACLMITDLEKRKEANTSKRPICSTETQEVNFKDYGPSNESNKQRNMPTPKALSTTSILKEGKKLERDSENSESVTLTVPVLKRSSASGVYKKTLNFTLSESGRCLSPTRSTVYTTSGPAGDCLDKREQSPVQPYRNREVRGYTDKPTQKDRFFSPLRFAVGATERSVSRTHSQSPSRKTHTVLSKSTPSINLIDENTMDIRGRQKTGRHHTIYKDHVFRDITELPPPEPPTDFKEGFSDTSGQMSWKRYTHKQEERISTWRHEGHSHRSHGGGRLFLATQSRS</sequence>
<dbReference type="PROSITE" id="PS50021">
    <property type="entry name" value="CH"/>
    <property type="match status" value="4"/>
</dbReference>
<dbReference type="PROSITE" id="PS00020">
    <property type="entry name" value="ACTININ_2"/>
    <property type="match status" value="1"/>
</dbReference>
<evidence type="ECO:0000256" key="4">
    <source>
        <dbReference type="ARBA" id="ARBA00023203"/>
    </source>
</evidence>
<dbReference type="InterPro" id="IPR039959">
    <property type="entry name" value="Fimbrin/Plastin"/>
</dbReference>
<feature type="domain" description="Calponin-homology (CH)" evidence="6">
    <location>
        <begin position="104"/>
        <end position="221"/>
    </location>
</feature>
<evidence type="ECO:0000256" key="5">
    <source>
        <dbReference type="SAM" id="MobiDB-lite"/>
    </source>
</evidence>
<keyword evidence="8" id="KW-1185">Reference proteome</keyword>
<feature type="region of interest" description="Disordered" evidence="5">
    <location>
        <begin position="778"/>
        <end position="799"/>
    </location>
</feature>